<evidence type="ECO:0000313" key="1">
    <source>
        <dbReference type="EMBL" id="GCA64112.1"/>
    </source>
</evidence>
<name>A0A391P8K6_9EUKA</name>
<reference evidence="1 2" key="1">
    <citation type="journal article" date="2018" name="PLoS ONE">
        <title>The draft genome of Kipferlia bialata reveals reductive genome evolution in fornicate parasites.</title>
        <authorList>
            <person name="Tanifuji G."/>
            <person name="Takabayashi S."/>
            <person name="Kume K."/>
            <person name="Takagi M."/>
            <person name="Nakayama T."/>
            <person name="Kamikawa R."/>
            <person name="Inagaki Y."/>
            <person name="Hashimoto T."/>
        </authorList>
    </citation>
    <scope>NUCLEOTIDE SEQUENCE [LARGE SCALE GENOMIC DNA]</scope>
    <source>
        <strain evidence="1">NY0173</strain>
    </source>
</reference>
<accession>A0A391P8K6</accession>
<dbReference type="EMBL" id="BDIP01006160">
    <property type="protein sequence ID" value="GCA64112.1"/>
    <property type="molecule type" value="Genomic_DNA"/>
</dbReference>
<feature type="non-terminal residue" evidence="1">
    <location>
        <position position="1"/>
    </location>
</feature>
<sequence length="104" mass="11263">MTGPTLTEIALRDHAPIDLDGAILTTSSLEIDDATEDFLLDGLEKVDRDCKSAYQSIIYPPSCSVFQAPEDSKCPALLLCSQGGRGRLALFRSLDSIDEDRASD</sequence>
<evidence type="ECO:0000313" key="2">
    <source>
        <dbReference type="Proteomes" id="UP000265618"/>
    </source>
</evidence>
<keyword evidence="2" id="KW-1185">Reference proteome</keyword>
<gene>
    <name evidence="1" type="ORF">KIPB_013211</name>
</gene>
<protein>
    <submittedName>
        <fullName evidence="1">Uncharacterized protein</fullName>
    </submittedName>
</protein>
<dbReference type="AlphaFoldDB" id="A0A391P8K6"/>
<comment type="caution">
    <text evidence="1">The sequence shown here is derived from an EMBL/GenBank/DDBJ whole genome shotgun (WGS) entry which is preliminary data.</text>
</comment>
<dbReference type="Proteomes" id="UP000265618">
    <property type="component" value="Unassembled WGS sequence"/>
</dbReference>
<proteinExistence type="predicted"/>
<organism evidence="1 2">
    <name type="scientific">Kipferlia bialata</name>
    <dbReference type="NCBI Taxonomy" id="797122"/>
    <lineage>
        <taxon>Eukaryota</taxon>
        <taxon>Metamonada</taxon>
        <taxon>Carpediemonas-like organisms</taxon>
        <taxon>Kipferlia</taxon>
    </lineage>
</organism>